<dbReference type="InterPro" id="IPR050131">
    <property type="entry name" value="Peptidase_S8_subtilisin-like"/>
</dbReference>
<dbReference type="InterPro" id="IPR023828">
    <property type="entry name" value="Peptidase_S8_Ser-AS"/>
</dbReference>
<dbReference type="Pfam" id="PF00082">
    <property type="entry name" value="Peptidase_S8"/>
    <property type="match status" value="1"/>
</dbReference>
<dbReference type="SUPFAM" id="SSF54897">
    <property type="entry name" value="Protease propeptides/inhibitors"/>
    <property type="match status" value="1"/>
</dbReference>
<feature type="active site" description="Charge relay system" evidence="5">
    <location>
        <position position="174"/>
    </location>
</feature>
<dbReference type="InterPro" id="IPR000209">
    <property type="entry name" value="Peptidase_S8/S53_dom"/>
</dbReference>
<dbReference type="Gene3D" id="3.30.70.80">
    <property type="entry name" value="Peptidase S8 propeptide/proteinase inhibitor I9"/>
    <property type="match status" value="1"/>
</dbReference>
<dbReference type="InterPro" id="IPR015500">
    <property type="entry name" value="Peptidase_S8_subtilisin-rel"/>
</dbReference>
<comment type="caution">
    <text evidence="9">The sequence shown here is derived from an EMBL/GenBank/DDBJ whole genome shotgun (WGS) entry which is preliminary data.</text>
</comment>
<dbReference type="GO" id="GO:0004252">
    <property type="term" value="F:serine-type endopeptidase activity"/>
    <property type="evidence" value="ECO:0007669"/>
    <property type="project" value="UniProtKB-UniRule"/>
</dbReference>
<evidence type="ECO:0000256" key="4">
    <source>
        <dbReference type="ARBA" id="ARBA00022825"/>
    </source>
</evidence>
<dbReference type="InterPro" id="IPR036852">
    <property type="entry name" value="Peptidase_S8/S53_dom_sf"/>
</dbReference>
<dbReference type="Proteomes" id="UP001172155">
    <property type="component" value="Unassembled WGS sequence"/>
</dbReference>
<evidence type="ECO:0000256" key="1">
    <source>
        <dbReference type="ARBA" id="ARBA00011073"/>
    </source>
</evidence>
<dbReference type="GO" id="GO:0006508">
    <property type="term" value="P:proteolysis"/>
    <property type="evidence" value="ECO:0007669"/>
    <property type="project" value="UniProtKB-KW"/>
</dbReference>
<feature type="chain" id="PRO_5041250955" evidence="7">
    <location>
        <begin position="22"/>
        <end position="420"/>
    </location>
</feature>
<dbReference type="PROSITE" id="PS00138">
    <property type="entry name" value="SUBTILASE_SER"/>
    <property type="match status" value="1"/>
</dbReference>
<name>A0AA40F359_9PEZI</name>
<feature type="active site" description="Charge relay system" evidence="5">
    <location>
        <position position="205"/>
    </location>
</feature>
<organism evidence="9 10">
    <name type="scientific">Schizothecium vesticola</name>
    <dbReference type="NCBI Taxonomy" id="314040"/>
    <lineage>
        <taxon>Eukaryota</taxon>
        <taxon>Fungi</taxon>
        <taxon>Dikarya</taxon>
        <taxon>Ascomycota</taxon>
        <taxon>Pezizomycotina</taxon>
        <taxon>Sordariomycetes</taxon>
        <taxon>Sordariomycetidae</taxon>
        <taxon>Sordariales</taxon>
        <taxon>Schizotheciaceae</taxon>
        <taxon>Schizothecium</taxon>
    </lineage>
</organism>
<dbReference type="FunFam" id="3.40.50.200:FF:000007">
    <property type="entry name" value="Subtilisin-like serine protease"/>
    <property type="match status" value="1"/>
</dbReference>
<dbReference type="SUPFAM" id="SSF52743">
    <property type="entry name" value="Subtilisin-like"/>
    <property type="match status" value="1"/>
</dbReference>
<keyword evidence="3 5" id="KW-0378">Hydrolase</keyword>
<feature type="signal peptide" evidence="7">
    <location>
        <begin position="1"/>
        <end position="21"/>
    </location>
</feature>
<evidence type="ECO:0000256" key="2">
    <source>
        <dbReference type="ARBA" id="ARBA00022670"/>
    </source>
</evidence>
<feature type="active site" description="Charge relay system" evidence="5">
    <location>
        <position position="363"/>
    </location>
</feature>
<evidence type="ECO:0000256" key="7">
    <source>
        <dbReference type="SAM" id="SignalP"/>
    </source>
</evidence>
<evidence type="ECO:0000256" key="5">
    <source>
        <dbReference type="PROSITE-ProRule" id="PRU01240"/>
    </source>
</evidence>
<keyword evidence="4 5" id="KW-0720">Serine protease</keyword>
<reference evidence="9" key="1">
    <citation type="submission" date="2023-06" db="EMBL/GenBank/DDBJ databases">
        <title>Genome-scale phylogeny and comparative genomics of the fungal order Sordariales.</title>
        <authorList>
            <consortium name="Lawrence Berkeley National Laboratory"/>
            <person name="Hensen N."/>
            <person name="Bonometti L."/>
            <person name="Westerberg I."/>
            <person name="Brannstrom I.O."/>
            <person name="Guillou S."/>
            <person name="Cros-Aarteil S."/>
            <person name="Calhoun S."/>
            <person name="Haridas S."/>
            <person name="Kuo A."/>
            <person name="Mondo S."/>
            <person name="Pangilinan J."/>
            <person name="Riley R."/>
            <person name="LaButti K."/>
            <person name="Andreopoulos B."/>
            <person name="Lipzen A."/>
            <person name="Chen C."/>
            <person name="Yanf M."/>
            <person name="Daum C."/>
            <person name="Ng V."/>
            <person name="Clum A."/>
            <person name="Steindorff A."/>
            <person name="Ohm R."/>
            <person name="Martin F."/>
            <person name="Silar P."/>
            <person name="Natvig D."/>
            <person name="Lalanne C."/>
            <person name="Gautier V."/>
            <person name="Ament-velasquez S.L."/>
            <person name="Kruys A."/>
            <person name="Hutchinson M.I."/>
            <person name="Powell A.J."/>
            <person name="Barry K."/>
            <person name="Miller A.N."/>
            <person name="Grigoriev I.V."/>
            <person name="Debuchy R."/>
            <person name="Gladieux P."/>
            <person name="Thoren M.H."/>
            <person name="Johannesson H."/>
        </authorList>
    </citation>
    <scope>NUCLEOTIDE SEQUENCE</scope>
    <source>
        <strain evidence="9">SMH3187-1</strain>
    </source>
</reference>
<gene>
    <name evidence="9" type="ORF">B0T18DRAFT_321873</name>
</gene>
<dbReference type="InterPro" id="IPR023827">
    <property type="entry name" value="Peptidase_S8_Asp-AS"/>
</dbReference>
<keyword evidence="2 5" id="KW-0645">Protease</keyword>
<dbReference type="PROSITE" id="PS00136">
    <property type="entry name" value="SUBTILASE_ASP"/>
    <property type="match status" value="1"/>
</dbReference>
<dbReference type="PANTHER" id="PTHR43806">
    <property type="entry name" value="PEPTIDASE S8"/>
    <property type="match status" value="1"/>
</dbReference>
<evidence type="ECO:0000256" key="6">
    <source>
        <dbReference type="RuleBase" id="RU003355"/>
    </source>
</evidence>
<dbReference type="PANTHER" id="PTHR43806:SF11">
    <property type="entry name" value="CEREVISIN-RELATED"/>
    <property type="match status" value="1"/>
</dbReference>
<evidence type="ECO:0000256" key="3">
    <source>
        <dbReference type="ARBA" id="ARBA00022801"/>
    </source>
</evidence>
<dbReference type="Gene3D" id="3.40.50.200">
    <property type="entry name" value="Peptidase S8/S53 domain"/>
    <property type="match status" value="1"/>
</dbReference>
<dbReference type="CDD" id="cd04077">
    <property type="entry name" value="Peptidases_S8_PCSK9_ProteinaseK_like"/>
    <property type="match status" value="1"/>
</dbReference>
<dbReference type="PROSITE" id="PS00137">
    <property type="entry name" value="SUBTILASE_HIS"/>
    <property type="match status" value="1"/>
</dbReference>
<keyword evidence="10" id="KW-1185">Reference proteome</keyword>
<keyword evidence="7" id="KW-0732">Signal</keyword>
<evidence type="ECO:0000313" key="10">
    <source>
        <dbReference type="Proteomes" id="UP001172155"/>
    </source>
</evidence>
<accession>A0AA40F359</accession>
<sequence length="420" mass="43340">MAGRLLLSLTALLASSWTATALPAKGDVFFLGVPVSNPDAQNVVPHRYIVVYNNTYDDDAVFAHEGMVTAKIAKRNLARRGPKTGKFLSTAVHSYHMGKMRALALEADDKMITEIFSADEVAYVEQDVYVKASARLTQGSAPTGLARLSHAEPGRAGYVFDSSSGEGITAYIVDTGIRLDHSEFEGRAIWGKNFVNTNNTDENGHGSHVAGTVGGKNYGVAKNVELVAVKVLDADGGGTNSGVLAGIDFVSTDATARGLRGKAVMNMSLGGSFSRSLNSAIEALAAAGVVPVVAAGNENANTDTTSPGSAPNAITVGAIDQTTDRRASFSNFGELVDIFAPGVNVLSVGIESTTATAVLSGTSMASPHIAGLAAYLMALEGISSVTAVSDRIKALAAAAGAEVANNREFSNLIANNGNLS</sequence>
<dbReference type="PROSITE" id="PS51892">
    <property type="entry name" value="SUBTILASE"/>
    <property type="match status" value="1"/>
</dbReference>
<dbReference type="AlphaFoldDB" id="A0AA40F359"/>
<proteinExistence type="inferred from homology"/>
<evidence type="ECO:0000259" key="8">
    <source>
        <dbReference type="Pfam" id="PF00082"/>
    </source>
</evidence>
<dbReference type="InterPro" id="IPR022398">
    <property type="entry name" value="Peptidase_S8_His-AS"/>
</dbReference>
<protein>
    <submittedName>
        <fullName evidence="9">Peptidase S8/S53 domain-containing protein</fullName>
    </submittedName>
</protein>
<feature type="domain" description="Peptidase S8/S53" evidence="8">
    <location>
        <begin position="165"/>
        <end position="396"/>
    </location>
</feature>
<comment type="similarity">
    <text evidence="1 5 6">Belongs to the peptidase S8 family.</text>
</comment>
<dbReference type="InterPro" id="IPR034193">
    <property type="entry name" value="PCSK9_ProteinaseK-like"/>
</dbReference>
<dbReference type="PRINTS" id="PR00723">
    <property type="entry name" value="SUBTILISIN"/>
</dbReference>
<dbReference type="InterPro" id="IPR037045">
    <property type="entry name" value="S8pro/Inhibitor_I9_sf"/>
</dbReference>
<dbReference type="EMBL" id="JAUKUD010000003">
    <property type="protein sequence ID" value="KAK0750363.1"/>
    <property type="molecule type" value="Genomic_DNA"/>
</dbReference>
<evidence type="ECO:0000313" key="9">
    <source>
        <dbReference type="EMBL" id="KAK0750363.1"/>
    </source>
</evidence>